<feature type="compositionally biased region" description="Low complexity" evidence="1">
    <location>
        <begin position="1"/>
        <end position="18"/>
    </location>
</feature>
<feature type="transmembrane region" description="Helical" evidence="2">
    <location>
        <begin position="98"/>
        <end position="118"/>
    </location>
</feature>
<evidence type="ECO:0000256" key="2">
    <source>
        <dbReference type="SAM" id="Phobius"/>
    </source>
</evidence>
<dbReference type="Proteomes" id="UP000639643">
    <property type="component" value="Unassembled WGS sequence"/>
</dbReference>
<dbReference type="AlphaFoldDB" id="A0A8H6KEC3"/>
<dbReference type="EMBL" id="WIGM01000298">
    <property type="protein sequence ID" value="KAF6829897.1"/>
    <property type="molecule type" value="Genomic_DNA"/>
</dbReference>
<sequence length="282" mass="31504">MAYEQSSGESSTTRPSSSLDIAAGGPRMSRELSMEECLMENSSLLSQAPLGSLSSKFFGASRADYSHLPTQSEEDVGTYQSENILDLIHAKNRALWRWRATSILFGITLLSVLFGLWADYLEIRSFPRDSDVKSSTAGLQDMHLSCGNDTAAAVRRDCVFEPLSNRWLPKRCGTALGLHVKPTLKAIDSEPYRFYRDPRGEQEIQEHDWAKIPLEKRHHFAHCVNLLMQGAAGLSFGGMIEEHARDWEHVKHCADTVLTAAKGLPGWNKINSFVRVRAGECY</sequence>
<evidence type="ECO:0000313" key="4">
    <source>
        <dbReference type="Proteomes" id="UP000639643"/>
    </source>
</evidence>
<keyword evidence="2" id="KW-0812">Transmembrane</keyword>
<dbReference type="InterPro" id="IPR053008">
    <property type="entry name" value="Phomopsin_biosynth_assoc"/>
</dbReference>
<organism evidence="3 4">
    <name type="scientific">Colletotrichum musicola</name>
    <dbReference type="NCBI Taxonomy" id="2175873"/>
    <lineage>
        <taxon>Eukaryota</taxon>
        <taxon>Fungi</taxon>
        <taxon>Dikarya</taxon>
        <taxon>Ascomycota</taxon>
        <taxon>Pezizomycotina</taxon>
        <taxon>Sordariomycetes</taxon>
        <taxon>Hypocreomycetidae</taxon>
        <taxon>Glomerellales</taxon>
        <taxon>Glomerellaceae</taxon>
        <taxon>Colletotrichum</taxon>
        <taxon>Colletotrichum orchidearum species complex</taxon>
    </lineage>
</organism>
<keyword evidence="2" id="KW-1133">Transmembrane helix</keyword>
<comment type="caution">
    <text evidence="3">The sequence shown here is derived from an EMBL/GenBank/DDBJ whole genome shotgun (WGS) entry which is preliminary data.</text>
</comment>
<dbReference type="PANTHER" id="PTHR35896">
    <property type="entry name" value="IG-LIKE DOMAIN-CONTAINING PROTEIN"/>
    <property type="match status" value="1"/>
</dbReference>
<dbReference type="PANTHER" id="PTHR35896:SF3">
    <property type="entry name" value="MAJOR FACILITATOR SUPERFAMILY TRANSPORTER"/>
    <property type="match status" value="1"/>
</dbReference>
<protein>
    <submittedName>
        <fullName evidence="3">Uncharacterized protein</fullName>
    </submittedName>
</protein>
<keyword evidence="4" id="KW-1185">Reference proteome</keyword>
<evidence type="ECO:0000256" key="1">
    <source>
        <dbReference type="SAM" id="MobiDB-lite"/>
    </source>
</evidence>
<name>A0A8H6KEC3_9PEZI</name>
<evidence type="ECO:0000313" key="3">
    <source>
        <dbReference type="EMBL" id="KAF6829897.1"/>
    </source>
</evidence>
<keyword evidence="2" id="KW-0472">Membrane</keyword>
<reference evidence="3" key="1">
    <citation type="journal article" date="2020" name="Phytopathology">
        <title>Genome Sequence Resources of Colletotrichum truncatum, C. plurivorum, C. musicola, and C. sojae: Four Species Pathogenic to Soybean (Glycine max).</title>
        <authorList>
            <person name="Rogerio F."/>
            <person name="Boufleur T.R."/>
            <person name="Ciampi-Guillardi M."/>
            <person name="Sukno S.A."/>
            <person name="Thon M.R."/>
            <person name="Massola Junior N.S."/>
            <person name="Baroncelli R."/>
        </authorList>
    </citation>
    <scope>NUCLEOTIDE SEQUENCE</scope>
    <source>
        <strain evidence="3">LFN0074</strain>
    </source>
</reference>
<gene>
    <name evidence="3" type="ORF">CMUS01_07959</name>
</gene>
<accession>A0A8H6KEC3</accession>
<proteinExistence type="predicted"/>
<feature type="region of interest" description="Disordered" evidence="1">
    <location>
        <begin position="1"/>
        <end position="25"/>
    </location>
</feature>
<dbReference type="OrthoDB" id="4796768at2759"/>